<name>A0A364Y2W4_9BACT</name>
<evidence type="ECO:0008006" key="5">
    <source>
        <dbReference type="Google" id="ProtNLM"/>
    </source>
</evidence>
<organism evidence="3 4">
    <name type="scientific">Pseudochryseolinea flava</name>
    <dbReference type="NCBI Taxonomy" id="2059302"/>
    <lineage>
        <taxon>Bacteria</taxon>
        <taxon>Pseudomonadati</taxon>
        <taxon>Bacteroidota</taxon>
        <taxon>Cytophagia</taxon>
        <taxon>Cytophagales</taxon>
        <taxon>Fulvivirgaceae</taxon>
        <taxon>Pseudochryseolinea</taxon>
    </lineage>
</organism>
<dbReference type="EMBL" id="QMFY01000008">
    <property type="protein sequence ID" value="RAW00116.1"/>
    <property type="molecule type" value="Genomic_DNA"/>
</dbReference>
<keyword evidence="2" id="KW-0732">Signal</keyword>
<keyword evidence="4" id="KW-1185">Reference proteome</keyword>
<dbReference type="AlphaFoldDB" id="A0A364Y2W4"/>
<evidence type="ECO:0000256" key="1">
    <source>
        <dbReference type="SAM" id="MobiDB-lite"/>
    </source>
</evidence>
<proteinExistence type="predicted"/>
<comment type="caution">
    <text evidence="3">The sequence shown here is derived from an EMBL/GenBank/DDBJ whole genome shotgun (WGS) entry which is preliminary data.</text>
</comment>
<dbReference type="Proteomes" id="UP000251889">
    <property type="component" value="Unassembled WGS sequence"/>
</dbReference>
<feature type="compositionally biased region" description="Polar residues" evidence="1">
    <location>
        <begin position="48"/>
        <end position="58"/>
    </location>
</feature>
<evidence type="ECO:0000256" key="2">
    <source>
        <dbReference type="SAM" id="SignalP"/>
    </source>
</evidence>
<evidence type="ECO:0000313" key="4">
    <source>
        <dbReference type="Proteomes" id="UP000251889"/>
    </source>
</evidence>
<accession>A0A364Y2W4</accession>
<feature type="compositionally biased region" description="Polar residues" evidence="1">
    <location>
        <begin position="127"/>
        <end position="153"/>
    </location>
</feature>
<feature type="region of interest" description="Disordered" evidence="1">
    <location>
        <begin position="33"/>
        <end position="78"/>
    </location>
</feature>
<feature type="signal peptide" evidence="2">
    <location>
        <begin position="1"/>
        <end position="30"/>
    </location>
</feature>
<gene>
    <name evidence="3" type="ORF">DQQ10_16330</name>
</gene>
<protein>
    <recommendedName>
        <fullName evidence="5">Lipoprotein SmpA/OmlA domain-containing protein</fullName>
    </recommendedName>
</protein>
<feature type="chain" id="PRO_5016703329" description="Lipoprotein SmpA/OmlA domain-containing protein" evidence="2">
    <location>
        <begin position="31"/>
        <end position="153"/>
    </location>
</feature>
<feature type="region of interest" description="Disordered" evidence="1">
    <location>
        <begin position="112"/>
        <end position="153"/>
    </location>
</feature>
<evidence type="ECO:0000313" key="3">
    <source>
        <dbReference type="EMBL" id="RAW00116.1"/>
    </source>
</evidence>
<reference evidence="3 4" key="1">
    <citation type="submission" date="2018-06" db="EMBL/GenBank/DDBJ databases">
        <title>Chryseolinea flavus sp. nov., a member of the phylum Bacteroidetes isolated from soil.</title>
        <authorList>
            <person name="Li Y."/>
            <person name="Wang J."/>
        </authorList>
    </citation>
    <scope>NUCLEOTIDE SEQUENCE [LARGE SCALE GENOMIC DNA]</scope>
    <source>
        <strain evidence="3 4">SDU1-6</strain>
    </source>
</reference>
<sequence>MIKHKNEMHMRKIAMTLAGMLFVGLAAANAQTDSTRKTRPAEEPMEQVSPTPSQSQYRSADRVTVPADQVPSSLRQTLQGSQYKGWETTPLYQDRRSQEYYFEMPDANGTTKRMYRFDRNGKAISGSDMSSPKSNDGTTPSSTPQEPGTQPKP</sequence>